<dbReference type="PANTHER" id="PTHR36120">
    <property type="entry name" value="FUCOSE ISOMERASE"/>
    <property type="match status" value="1"/>
</dbReference>
<dbReference type="RefSeq" id="WP_058723780.1">
    <property type="nucleotide sequence ID" value="NZ_LMUA01000033.1"/>
</dbReference>
<dbReference type="InterPro" id="IPR009015">
    <property type="entry name" value="Fucose_isomerase_N/cen_sf"/>
</dbReference>
<keyword evidence="1" id="KW-0413">Isomerase</keyword>
<dbReference type="Proteomes" id="UP000053433">
    <property type="component" value="Unassembled WGS sequence"/>
</dbReference>
<dbReference type="AlphaFoldDB" id="A0A0W7TMP9"/>
<accession>A0A0W7TMP9</accession>
<dbReference type="GO" id="GO:0005996">
    <property type="term" value="P:monosaccharide metabolic process"/>
    <property type="evidence" value="ECO:0007669"/>
    <property type="project" value="InterPro"/>
</dbReference>
<organism evidence="3 4">
    <name type="scientific">Ruthenibacterium lactatiformans</name>
    <dbReference type="NCBI Taxonomy" id="1550024"/>
    <lineage>
        <taxon>Bacteria</taxon>
        <taxon>Bacillati</taxon>
        <taxon>Bacillota</taxon>
        <taxon>Clostridia</taxon>
        <taxon>Eubacteriales</taxon>
        <taxon>Oscillospiraceae</taxon>
        <taxon>Ruthenibacterium</taxon>
    </lineage>
</organism>
<proteinExistence type="predicted"/>
<reference evidence="3 4" key="1">
    <citation type="submission" date="2015-10" db="EMBL/GenBank/DDBJ databases">
        <title>A novel member of the family Ruminococcaceae isolated from human faeces.</title>
        <authorList>
            <person name="Shkoporov A.N."/>
            <person name="Chaplin A.V."/>
            <person name="Motuzova O.V."/>
            <person name="Kafarskaia L.I."/>
            <person name="Efimov B.A."/>
        </authorList>
    </citation>
    <scope>NUCLEOTIDE SEQUENCE [LARGE SCALE GENOMIC DNA]</scope>
    <source>
        <strain evidence="3 4">668</strain>
    </source>
</reference>
<sequence>MKSAMDVKVNVKPVFSNVVHSAIWEGPCRVGEEETLSPTYESRAGHEEFRIWSQKIKKNLDAFANVLEPVYLEYDENFFVSDDQLKEIAPEPSEVDLFLITYRVPGIERLGRPVSMINCGPTPIDLVSFYRDIGLDAYMAHDFKEYNSLLRLLQVKKAIANTKLLVLTAGEQFPVSVNSSNPDLYSLSLKYGIRSARRSFREVFTYMETQKDMLQAERAEAIYNGATGSNIGVEYIRRDLSYYDAVVKMMETLGCNAFTTACKELCASRLPMRNKCTPCLTHSLLRDKRIPTACEEDINVWMAIMVFMYLTKRAPFMGNPSLVHAGMRPVEDLGMTRMVFGPEEGFDEEMLEIRHAVPPTQMLGYDAAPMPYELGHFTYAGWGTKLQVNMGEVAERIVTIGRFDRHSDKLLIAKGEIAGCSYREIECSPAIYCRIQGGARSFRHALADGGYGHHLAVVYGDWSNELEKLAKIVGFKLELHR</sequence>
<evidence type="ECO:0000313" key="3">
    <source>
        <dbReference type="EMBL" id="KUE74998.1"/>
    </source>
</evidence>
<protein>
    <recommendedName>
        <fullName evidence="5">Fucose isomerase</fullName>
    </recommendedName>
</protein>
<keyword evidence="2" id="KW-0119">Carbohydrate metabolism</keyword>
<dbReference type="GO" id="GO:0016861">
    <property type="term" value="F:intramolecular oxidoreductase activity, interconverting aldoses and ketoses"/>
    <property type="evidence" value="ECO:0007669"/>
    <property type="project" value="InterPro"/>
</dbReference>
<comment type="caution">
    <text evidence="3">The sequence shown here is derived from an EMBL/GenBank/DDBJ whole genome shotgun (WGS) entry which is preliminary data.</text>
</comment>
<evidence type="ECO:0000313" key="4">
    <source>
        <dbReference type="Proteomes" id="UP000053433"/>
    </source>
</evidence>
<name>A0A0W7TMP9_9FIRM</name>
<dbReference type="GO" id="GO:0005737">
    <property type="term" value="C:cytoplasm"/>
    <property type="evidence" value="ECO:0007669"/>
    <property type="project" value="InterPro"/>
</dbReference>
<evidence type="ECO:0008006" key="5">
    <source>
        <dbReference type="Google" id="ProtNLM"/>
    </source>
</evidence>
<dbReference type="SUPFAM" id="SSF53743">
    <property type="entry name" value="FucI/AraA N-terminal and middle domains"/>
    <property type="match status" value="1"/>
</dbReference>
<evidence type="ECO:0000256" key="1">
    <source>
        <dbReference type="ARBA" id="ARBA00023235"/>
    </source>
</evidence>
<dbReference type="EMBL" id="LMUA01000033">
    <property type="protein sequence ID" value="KUE74998.1"/>
    <property type="molecule type" value="Genomic_DNA"/>
</dbReference>
<gene>
    <name evidence="3" type="ORF">ASJ35_16230</name>
</gene>
<evidence type="ECO:0000256" key="2">
    <source>
        <dbReference type="ARBA" id="ARBA00023277"/>
    </source>
</evidence>
<dbReference type="PANTHER" id="PTHR36120:SF1">
    <property type="entry name" value="L-FUCOSE ISOMERASE C-TERMINAL DOMAIN-CONTAINING PROTEIN"/>
    <property type="match status" value="1"/>
</dbReference>